<comment type="caution">
    <text evidence="1">The sequence shown here is derived from an EMBL/GenBank/DDBJ whole genome shotgun (WGS) entry which is preliminary data.</text>
</comment>
<evidence type="ECO:0000313" key="2">
    <source>
        <dbReference type="Proteomes" id="UP000828048"/>
    </source>
</evidence>
<reference evidence="1 2" key="1">
    <citation type="journal article" date="2021" name="Hortic Res">
        <title>High-quality reference genome and annotation aids understanding of berry development for evergreen blueberry (Vaccinium darrowii).</title>
        <authorList>
            <person name="Yu J."/>
            <person name="Hulse-Kemp A.M."/>
            <person name="Babiker E."/>
            <person name="Staton M."/>
        </authorList>
    </citation>
    <scope>NUCLEOTIDE SEQUENCE [LARGE SCALE GENOMIC DNA]</scope>
    <source>
        <strain evidence="2">cv. NJ 8807/NJ 8810</strain>
        <tissue evidence="1">Young leaf</tissue>
    </source>
</reference>
<gene>
    <name evidence="1" type="ORF">Vadar_004101</name>
</gene>
<dbReference type="EMBL" id="CM037153">
    <property type="protein sequence ID" value="KAH7856675.1"/>
    <property type="molecule type" value="Genomic_DNA"/>
</dbReference>
<evidence type="ECO:0000313" key="1">
    <source>
        <dbReference type="EMBL" id="KAH7856675.1"/>
    </source>
</evidence>
<proteinExistence type="predicted"/>
<keyword evidence="2" id="KW-1185">Reference proteome</keyword>
<protein>
    <submittedName>
        <fullName evidence="1">Uncharacterized protein</fullName>
    </submittedName>
</protein>
<organism evidence="1 2">
    <name type="scientific">Vaccinium darrowii</name>
    <dbReference type="NCBI Taxonomy" id="229202"/>
    <lineage>
        <taxon>Eukaryota</taxon>
        <taxon>Viridiplantae</taxon>
        <taxon>Streptophyta</taxon>
        <taxon>Embryophyta</taxon>
        <taxon>Tracheophyta</taxon>
        <taxon>Spermatophyta</taxon>
        <taxon>Magnoliopsida</taxon>
        <taxon>eudicotyledons</taxon>
        <taxon>Gunneridae</taxon>
        <taxon>Pentapetalae</taxon>
        <taxon>asterids</taxon>
        <taxon>Ericales</taxon>
        <taxon>Ericaceae</taxon>
        <taxon>Vaccinioideae</taxon>
        <taxon>Vaccinieae</taxon>
        <taxon>Vaccinium</taxon>
    </lineage>
</organism>
<dbReference type="Proteomes" id="UP000828048">
    <property type="component" value="Chromosome 3"/>
</dbReference>
<name>A0ACB7YUT1_9ERIC</name>
<accession>A0ACB7YUT1</accession>
<sequence>MLNGEDQQLSKGLPSDHTTVLVATTEKNTSQGGMNSTGGVSTASIQTGMSHLGLVSPSNSGGGVSGQQNQLVHMPVQSQFVPQQQFVSQQFAPQQQFYQNQNRNNTRGRGSRRFFKDPCEICGRNNHTTNFCYYKSQTGGFDSQYGAQFGGFSASQPYPQASSWGNPAINYITTQMMPQPMQPMMQPMLQPPSQPVQAIMQPSPIFHQFRPQMSTSQVSQSSAPQFHRPENNFGRTTSYSQNSGVTPFAGFTAAYQMPAMIPSSSGTNFGGSDQPIGMYGGYSSMESNPPQHWYVDSGATHHITNNLNNITQPHPAAQTEGVLVVNGSNLPVAHSGQVYS</sequence>